<evidence type="ECO:0000313" key="2">
    <source>
        <dbReference type="EMBL" id="GAJ20800.1"/>
    </source>
</evidence>
<proteinExistence type="predicted"/>
<reference evidence="2" key="1">
    <citation type="journal article" date="2014" name="Front. Microbiol.">
        <title>High frequency of phylogenetically diverse reductive dehalogenase-homologous genes in deep subseafloor sedimentary metagenomes.</title>
        <authorList>
            <person name="Kawai M."/>
            <person name="Futagami T."/>
            <person name="Toyoda A."/>
            <person name="Takaki Y."/>
            <person name="Nishi S."/>
            <person name="Hori S."/>
            <person name="Arai W."/>
            <person name="Tsubouchi T."/>
            <person name="Morono Y."/>
            <person name="Uchiyama I."/>
            <person name="Ito T."/>
            <person name="Fujiyama A."/>
            <person name="Inagaki F."/>
            <person name="Takami H."/>
        </authorList>
    </citation>
    <scope>NUCLEOTIDE SEQUENCE</scope>
    <source>
        <strain evidence="2">Expedition CK06-06</strain>
    </source>
</reference>
<accession>X1W0U2</accession>
<dbReference type="InterPro" id="IPR002731">
    <property type="entry name" value="ATPase_BadF"/>
</dbReference>
<dbReference type="PANTHER" id="PTHR32329:SF2">
    <property type="entry name" value="BIFUNCTIONAL PROTEIN [INCLUDES 2-HYDROXYACYL-COA DEHYDRATASE (N-TER) AND ITS ACTIVATOR DOMAIN (C_TERM)"/>
    <property type="match status" value="1"/>
</dbReference>
<dbReference type="SUPFAM" id="SSF53067">
    <property type="entry name" value="Actin-like ATPase domain"/>
    <property type="match status" value="1"/>
</dbReference>
<name>X1W0U2_9ZZZZ</name>
<dbReference type="Gene3D" id="3.30.420.40">
    <property type="match status" value="1"/>
</dbReference>
<dbReference type="Pfam" id="PF01869">
    <property type="entry name" value="BcrAD_BadFG"/>
    <property type="match status" value="1"/>
</dbReference>
<feature type="domain" description="ATPase BadF/BadG/BcrA/BcrD type" evidence="1">
    <location>
        <begin position="5"/>
        <end position="147"/>
    </location>
</feature>
<dbReference type="InterPro" id="IPR043129">
    <property type="entry name" value="ATPase_NBD"/>
</dbReference>
<gene>
    <name evidence="2" type="ORF">S12H4_55344</name>
</gene>
<organism evidence="2">
    <name type="scientific">marine sediment metagenome</name>
    <dbReference type="NCBI Taxonomy" id="412755"/>
    <lineage>
        <taxon>unclassified sequences</taxon>
        <taxon>metagenomes</taxon>
        <taxon>ecological metagenomes</taxon>
    </lineage>
</organism>
<dbReference type="EMBL" id="BARW01035491">
    <property type="protein sequence ID" value="GAJ20800.1"/>
    <property type="molecule type" value="Genomic_DNA"/>
</dbReference>
<dbReference type="InterPro" id="IPR051805">
    <property type="entry name" value="Dehydratase_Activator_Redct"/>
</dbReference>
<protein>
    <recommendedName>
        <fullName evidence="1">ATPase BadF/BadG/BcrA/BcrD type domain-containing protein</fullName>
    </recommendedName>
</protein>
<dbReference type="PANTHER" id="PTHR32329">
    <property type="entry name" value="BIFUNCTIONAL PROTEIN [INCLUDES 2-HYDROXYACYL-COA DEHYDRATASE (N-TER) AND ITS ACTIVATOR DOMAIN (C_TERM)-RELATED"/>
    <property type="match status" value="1"/>
</dbReference>
<evidence type="ECO:0000259" key="1">
    <source>
        <dbReference type="Pfam" id="PF01869"/>
    </source>
</evidence>
<feature type="non-terminal residue" evidence="2">
    <location>
        <position position="148"/>
    </location>
</feature>
<dbReference type="AlphaFoldDB" id="X1W0U2"/>
<sequence>MIVSGIDVGGKNIHGVIINNGDLLARANAVAGINKAEAVEGLYGELLDKAGLKREQVKRVVATGSAGKRVAFADGVIPDATADSRGINRLIPTARTIIDVGAEEGRAIKISPEGKVLDFAINEKCAAGTGTFVEAMARALEISVEEMA</sequence>
<comment type="caution">
    <text evidence="2">The sequence shown here is derived from an EMBL/GenBank/DDBJ whole genome shotgun (WGS) entry which is preliminary data.</text>
</comment>